<keyword evidence="3" id="KW-0963">Cytoplasm</keyword>
<evidence type="ECO:0000256" key="9">
    <source>
        <dbReference type="ARBA" id="ARBA00069061"/>
    </source>
</evidence>
<sequence>MLTRKVRNTVLNSNSNLKNTLITYNNRHCIFRCNFSICCIKNFSSVQKTMRINVITLRSLQKSLQAVPRTLKDQSEGVLKVWAHQCECVLAQRLRRGQQMFSLYTKLWEEHALKEFLNKMRKHVTKCGKELLASAVGLTCYSWESNRITNKDMGKYLNELDYIHILAEKTMTCEHCLNNGQTIACKCPNQSASKIKYDKWVRFFEKEDMVVWRKECDDSGNYEYKVYGSFDDVSGEDFLNVQIDTEYRKRWDNTAVVLEVVEKDPTPLSNSDVIYWELLWPKLFVNRDYVFNRRFMIDKDSKTIVLVSRGTEHPACPIKPDKYRVDTYWSYMVIKPFTELDKPGVEFSLTYFDDPGVNVPSTVTTWVAMRAMPDYLTRLRVATREYNNYCAQHSTDYICKLSEYQEYKRTEVPVPDPSLLMSVNKQEMKTQSAFVTSIENAIRSCVIHTKGLHMTDDSNNNTATRNADTKPNVNSPAAEILISPSASSQAESPTSTTESWKYLHKNYYFT</sequence>
<evidence type="ECO:0000256" key="8">
    <source>
        <dbReference type="ARBA" id="ARBA00063535"/>
    </source>
</evidence>
<dbReference type="KEGG" id="ppyr:116166762"/>
<dbReference type="GO" id="GO:0005829">
    <property type="term" value="C:cytosol"/>
    <property type="evidence" value="ECO:0007669"/>
    <property type="project" value="UniProtKB-ARBA"/>
</dbReference>
<evidence type="ECO:0000313" key="13">
    <source>
        <dbReference type="EMBL" id="JAV92335.1"/>
    </source>
</evidence>
<proteinExistence type="predicted"/>
<dbReference type="EMBL" id="GEZM01013743">
    <property type="protein sequence ID" value="JAV92335.1"/>
    <property type="molecule type" value="Transcribed_RNA"/>
</dbReference>
<accession>A0A1Y1N6P4</accession>
<evidence type="ECO:0000256" key="3">
    <source>
        <dbReference type="ARBA" id="ARBA00022490"/>
    </source>
</evidence>
<dbReference type="InterPro" id="IPR002913">
    <property type="entry name" value="START_lipid-bd_dom"/>
</dbReference>
<reference evidence="13" key="1">
    <citation type="journal article" date="2016" name="Sci. Rep.">
        <title>Molecular characterization of firefly nuptial gifts: a multi-omics approach sheds light on postcopulatory sexual selection.</title>
        <authorList>
            <person name="Al-Wathiqui N."/>
            <person name="Fallon T.R."/>
            <person name="South A."/>
            <person name="Weng J.K."/>
            <person name="Lewis S.M."/>
        </authorList>
    </citation>
    <scope>NUCLEOTIDE SEQUENCE</scope>
</reference>
<organism evidence="13">
    <name type="scientific">Photinus pyralis</name>
    <name type="common">Common eastern firefly</name>
    <name type="synonym">Lampyris pyralis</name>
    <dbReference type="NCBI Taxonomy" id="7054"/>
    <lineage>
        <taxon>Eukaryota</taxon>
        <taxon>Metazoa</taxon>
        <taxon>Ecdysozoa</taxon>
        <taxon>Arthropoda</taxon>
        <taxon>Hexapoda</taxon>
        <taxon>Insecta</taxon>
        <taxon>Pterygota</taxon>
        <taxon>Neoptera</taxon>
        <taxon>Endopterygota</taxon>
        <taxon>Coleoptera</taxon>
        <taxon>Polyphaga</taxon>
        <taxon>Elateriformia</taxon>
        <taxon>Elateroidea</taxon>
        <taxon>Lampyridae</taxon>
        <taxon>Lampyrinae</taxon>
        <taxon>Photinus</taxon>
    </lineage>
</organism>
<evidence type="ECO:0000256" key="4">
    <source>
        <dbReference type="ARBA" id="ARBA00022553"/>
    </source>
</evidence>
<dbReference type="RefSeq" id="XP_031337722.1">
    <property type="nucleotide sequence ID" value="XM_031481862.1"/>
</dbReference>
<dbReference type="Pfam" id="PF01852">
    <property type="entry name" value="START"/>
    <property type="match status" value="1"/>
</dbReference>
<evidence type="ECO:0000256" key="6">
    <source>
        <dbReference type="ARBA" id="ARBA00023055"/>
    </source>
</evidence>
<protein>
    <recommendedName>
        <fullName evidence="9">Phosphatidylcholine transfer protein</fullName>
    </recommendedName>
    <alternativeName>
        <fullName evidence="11">START domain-containing protein 2</fullName>
    </alternativeName>
    <alternativeName>
        <fullName evidence="10">StAR-related lipid transfer protein 2</fullName>
    </alternativeName>
</protein>
<dbReference type="PANTHER" id="PTHR19308:SF8">
    <property type="entry name" value="STAR-RELATED LIPID TRANSFER PROTEIN 7, MITOCHONDRIAL"/>
    <property type="match status" value="1"/>
</dbReference>
<dbReference type="FunFam" id="3.30.530.20:FF:000017">
    <property type="entry name" value="Phosphatidylcholine transfer protein, putative"/>
    <property type="match status" value="1"/>
</dbReference>
<keyword evidence="5" id="KW-0007">Acetylation</keyword>
<dbReference type="GeneID" id="116166762"/>
<dbReference type="InterPro" id="IPR041949">
    <property type="entry name" value="START_STARD7"/>
</dbReference>
<evidence type="ECO:0000256" key="1">
    <source>
        <dbReference type="ARBA" id="ARBA00004496"/>
    </source>
</evidence>
<dbReference type="GO" id="GO:0006869">
    <property type="term" value="P:lipid transport"/>
    <property type="evidence" value="ECO:0007669"/>
    <property type="project" value="UniProtKB-KW"/>
</dbReference>
<evidence type="ECO:0000256" key="11">
    <source>
        <dbReference type="ARBA" id="ARBA00079049"/>
    </source>
</evidence>
<evidence type="ECO:0000259" key="12">
    <source>
        <dbReference type="PROSITE" id="PS50848"/>
    </source>
</evidence>
<dbReference type="OrthoDB" id="1295045at2759"/>
<dbReference type="SUPFAM" id="SSF55961">
    <property type="entry name" value="Bet v1-like"/>
    <property type="match status" value="1"/>
</dbReference>
<comment type="subcellular location">
    <subcellularLocation>
        <location evidence="1">Cytoplasm</location>
    </subcellularLocation>
</comment>
<feature type="domain" description="START" evidence="12">
    <location>
        <begin position="200"/>
        <end position="388"/>
    </location>
</feature>
<keyword evidence="6" id="KW-0445">Lipid transport</keyword>
<evidence type="ECO:0000256" key="5">
    <source>
        <dbReference type="ARBA" id="ARBA00022990"/>
    </source>
</evidence>
<keyword evidence="2" id="KW-0813">Transport</keyword>
<evidence type="ECO:0000256" key="2">
    <source>
        <dbReference type="ARBA" id="ARBA00022448"/>
    </source>
</evidence>
<dbReference type="InterPro" id="IPR023393">
    <property type="entry name" value="START-like_dom_sf"/>
</dbReference>
<dbReference type="Gene3D" id="3.30.530.20">
    <property type="match status" value="1"/>
</dbReference>
<comment type="subunit">
    <text evidence="8">Interacts with ACOT13/THEM2.</text>
</comment>
<evidence type="ECO:0000256" key="10">
    <source>
        <dbReference type="ARBA" id="ARBA00077188"/>
    </source>
</evidence>
<dbReference type="AlphaFoldDB" id="A0A1Y1N6P4"/>
<keyword evidence="4" id="KW-0597">Phosphoprotein</keyword>
<name>A0A1Y1N6P4_PHOPY</name>
<dbReference type="SMART" id="SM00234">
    <property type="entry name" value="START"/>
    <property type="match status" value="1"/>
</dbReference>
<dbReference type="CDD" id="cd08911">
    <property type="entry name" value="START_STARD7-like"/>
    <property type="match status" value="1"/>
</dbReference>
<dbReference type="InterPro" id="IPR051213">
    <property type="entry name" value="START_lipid_transfer"/>
</dbReference>
<dbReference type="PROSITE" id="PS50848">
    <property type="entry name" value="START"/>
    <property type="match status" value="1"/>
</dbReference>
<evidence type="ECO:0000256" key="7">
    <source>
        <dbReference type="ARBA" id="ARBA00023121"/>
    </source>
</evidence>
<dbReference type="PANTHER" id="PTHR19308">
    <property type="entry name" value="PHOSPHATIDYLCHOLINE TRANSFER PROTEIN"/>
    <property type="match status" value="1"/>
</dbReference>
<keyword evidence="7" id="KW-0446">Lipid-binding</keyword>
<dbReference type="GO" id="GO:0008289">
    <property type="term" value="F:lipid binding"/>
    <property type="evidence" value="ECO:0007669"/>
    <property type="project" value="UniProtKB-KW"/>
</dbReference>